<protein>
    <recommendedName>
        <fullName evidence="3">Reverse transcriptase</fullName>
    </recommendedName>
</protein>
<name>A0A2P5WWX1_GOSBA</name>
<dbReference type="OrthoDB" id="1002198at2759"/>
<evidence type="ECO:0000313" key="2">
    <source>
        <dbReference type="Proteomes" id="UP000239757"/>
    </source>
</evidence>
<proteinExistence type="predicted"/>
<gene>
    <name evidence="1" type="ORF">GOBAR_AA25097</name>
</gene>
<sequence length="327" mass="37883">MRLKSGFVWILMGKEGKGYLLAKDKGLIGMSKQDMRVGEDVKLEDLTVEFVNGYRVSHLQHSFSDHCPVMVDTEGDRRSRVGEQQWQFRFNVDWILQSGFKERLRSEWSSNQQDFLVKLKEVGMRLSAWAAKEKKGRERRTTELNAKLMKLNAGEISDDALEEITAIKLDLNLEANKEEIFWEQRARVNWLQIGDRITSFFHRSASNRKKRNVIKGLVLQGLGASVLPCNEETDWKMWLAIEFNNLNIEACRIRAIAYWAIWYNRNKIYHEGIREQAHEVVGFVKAYCTEINTLGVVLRQVQEVPHAVEGLVDEKMRGCGECEEVES</sequence>
<accession>A0A2P5WWX1</accession>
<reference evidence="1 2" key="1">
    <citation type="submission" date="2015-01" db="EMBL/GenBank/DDBJ databases">
        <title>Genome of allotetraploid Gossypium barbadense reveals genomic plasticity and fiber elongation in cotton evolution.</title>
        <authorList>
            <person name="Chen X."/>
            <person name="Liu X."/>
            <person name="Zhao B."/>
            <person name="Zheng H."/>
            <person name="Hu Y."/>
            <person name="Lu G."/>
            <person name="Yang C."/>
            <person name="Chen J."/>
            <person name="Shan C."/>
            <person name="Zhang L."/>
            <person name="Zhou Y."/>
            <person name="Wang L."/>
            <person name="Guo W."/>
            <person name="Bai Y."/>
            <person name="Ruan J."/>
            <person name="Shangguan X."/>
            <person name="Mao Y."/>
            <person name="Jiang J."/>
            <person name="Zhu Y."/>
            <person name="Lei J."/>
            <person name="Kang H."/>
            <person name="Chen S."/>
            <person name="He X."/>
            <person name="Wang R."/>
            <person name="Wang Y."/>
            <person name="Chen J."/>
            <person name="Wang L."/>
            <person name="Yu S."/>
            <person name="Wang B."/>
            <person name="Wei J."/>
            <person name="Song S."/>
            <person name="Lu X."/>
            <person name="Gao Z."/>
            <person name="Gu W."/>
            <person name="Deng X."/>
            <person name="Ma D."/>
            <person name="Wang S."/>
            <person name="Liang W."/>
            <person name="Fang L."/>
            <person name="Cai C."/>
            <person name="Zhu X."/>
            <person name="Zhou B."/>
            <person name="Zhang Y."/>
            <person name="Chen Z."/>
            <person name="Xu S."/>
            <person name="Zhu R."/>
            <person name="Wang S."/>
            <person name="Zhang T."/>
            <person name="Zhao G."/>
        </authorList>
    </citation>
    <scope>NUCLEOTIDE SEQUENCE [LARGE SCALE GENOMIC DNA]</scope>
    <source>
        <strain evidence="2">cv. Xinhai21</strain>
        <tissue evidence="1">Leaf</tissue>
    </source>
</reference>
<dbReference type="Proteomes" id="UP000239757">
    <property type="component" value="Unassembled WGS sequence"/>
</dbReference>
<evidence type="ECO:0008006" key="3">
    <source>
        <dbReference type="Google" id="ProtNLM"/>
    </source>
</evidence>
<dbReference type="EMBL" id="KZ666247">
    <property type="protein sequence ID" value="PPR95574.1"/>
    <property type="molecule type" value="Genomic_DNA"/>
</dbReference>
<evidence type="ECO:0000313" key="1">
    <source>
        <dbReference type="EMBL" id="PPR95574.1"/>
    </source>
</evidence>
<dbReference type="AlphaFoldDB" id="A0A2P5WWX1"/>
<organism evidence="1 2">
    <name type="scientific">Gossypium barbadense</name>
    <name type="common">Sea Island cotton</name>
    <name type="synonym">Hibiscus barbadensis</name>
    <dbReference type="NCBI Taxonomy" id="3634"/>
    <lineage>
        <taxon>Eukaryota</taxon>
        <taxon>Viridiplantae</taxon>
        <taxon>Streptophyta</taxon>
        <taxon>Embryophyta</taxon>
        <taxon>Tracheophyta</taxon>
        <taxon>Spermatophyta</taxon>
        <taxon>Magnoliopsida</taxon>
        <taxon>eudicotyledons</taxon>
        <taxon>Gunneridae</taxon>
        <taxon>Pentapetalae</taxon>
        <taxon>rosids</taxon>
        <taxon>malvids</taxon>
        <taxon>Malvales</taxon>
        <taxon>Malvaceae</taxon>
        <taxon>Malvoideae</taxon>
        <taxon>Gossypium</taxon>
    </lineage>
</organism>